<evidence type="ECO:0000256" key="3">
    <source>
        <dbReference type="ARBA" id="ARBA00022692"/>
    </source>
</evidence>
<keyword evidence="2" id="KW-1003">Cell membrane</keyword>
<feature type="transmembrane region" description="Helical" evidence="6">
    <location>
        <begin position="92"/>
        <end position="116"/>
    </location>
</feature>
<feature type="transmembrane region" description="Helical" evidence="6">
    <location>
        <begin position="306"/>
        <end position="326"/>
    </location>
</feature>
<dbReference type="InterPro" id="IPR001851">
    <property type="entry name" value="ABC_transp_permease"/>
</dbReference>
<dbReference type="CDD" id="cd06581">
    <property type="entry name" value="TM_PBP1_LivM_like"/>
    <property type="match status" value="1"/>
</dbReference>
<dbReference type="InterPro" id="IPR043428">
    <property type="entry name" value="LivM-like"/>
</dbReference>
<dbReference type="PANTHER" id="PTHR30482">
    <property type="entry name" value="HIGH-AFFINITY BRANCHED-CHAIN AMINO ACID TRANSPORT SYSTEM PERMEASE"/>
    <property type="match status" value="1"/>
</dbReference>
<feature type="transmembrane region" description="Helical" evidence="6">
    <location>
        <begin position="123"/>
        <end position="144"/>
    </location>
</feature>
<dbReference type="GO" id="GO:0005886">
    <property type="term" value="C:plasma membrane"/>
    <property type="evidence" value="ECO:0007669"/>
    <property type="project" value="UniProtKB-SubCell"/>
</dbReference>
<feature type="transmembrane region" description="Helical" evidence="6">
    <location>
        <begin position="24"/>
        <end position="44"/>
    </location>
</feature>
<reference evidence="8" key="1">
    <citation type="submission" date="2016-11" db="EMBL/GenBank/DDBJ databases">
        <title>Mesorhizobium oceanicum sp. nov., isolated from deep seawater in South China Sea.</title>
        <authorList>
            <person name="Fu G.-Y."/>
        </authorList>
    </citation>
    <scope>NUCLEOTIDE SEQUENCE [LARGE SCALE GENOMIC DNA]</scope>
    <source>
        <strain evidence="8">B7</strain>
    </source>
</reference>
<feature type="transmembrane region" description="Helical" evidence="6">
    <location>
        <begin position="261"/>
        <end position="286"/>
    </location>
</feature>
<protein>
    <submittedName>
        <fullName evidence="7">Branched-chain amino acid ABC transporter permease</fullName>
    </submittedName>
</protein>
<sequence length="366" mass="39775">MRTVFKTSYDADINYFRHGVQATWYMLLLLLAVVLPFLMGTFAIGEMTNMLIWAIAGMGLMVLVGQTGQASLGHAAFLAVGCYANVLLQEKLGFPFLISFPLAGIIAGLAGVLVALPTTRLHGIYLAIATLAVSILADDIIVLAEPLTNGVIGLFAPTIDIFGFKFDRYANPDGFYWLVLAVTVLVVLVYRNMLRSPLGRAFAAVRDSEVSAQAMGVNVARTKATSFGISTAITGLAGALMGHYAGIFNNETFNVIISIQLLLMIVIGGLGSIHGAFFGAIVVALMPQAIAISRDWIGGLFGGGTVAIPGLESAIFGTILILFILFEPMGIYGRWIKIRTYFELFPFYRKDMFRRQKSYLKTERMR</sequence>
<dbReference type="Proteomes" id="UP000182840">
    <property type="component" value="Chromosome"/>
</dbReference>
<proteinExistence type="predicted"/>
<evidence type="ECO:0000256" key="4">
    <source>
        <dbReference type="ARBA" id="ARBA00022989"/>
    </source>
</evidence>
<gene>
    <name evidence="7" type="ORF">BSQ44_22210</name>
</gene>
<evidence type="ECO:0000256" key="6">
    <source>
        <dbReference type="SAM" id="Phobius"/>
    </source>
</evidence>
<keyword evidence="8" id="KW-1185">Reference proteome</keyword>
<dbReference type="Pfam" id="PF02653">
    <property type="entry name" value="BPD_transp_2"/>
    <property type="match status" value="1"/>
</dbReference>
<dbReference type="KEGG" id="meso:BSQ44_22210"/>
<dbReference type="AlphaFoldDB" id="A0A1L3SWN8"/>
<evidence type="ECO:0000256" key="1">
    <source>
        <dbReference type="ARBA" id="ARBA00004651"/>
    </source>
</evidence>
<name>A0A1L3SWN8_9HYPH</name>
<dbReference type="RefSeq" id="WP_072607253.1">
    <property type="nucleotide sequence ID" value="NZ_CP018171.1"/>
</dbReference>
<evidence type="ECO:0000256" key="5">
    <source>
        <dbReference type="ARBA" id="ARBA00023136"/>
    </source>
</evidence>
<evidence type="ECO:0000256" key="2">
    <source>
        <dbReference type="ARBA" id="ARBA00022475"/>
    </source>
</evidence>
<dbReference type="GO" id="GO:0015658">
    <property type="term" value="F:branched-chain amino acid transmembrane transporter activity"/>
    <property type="evidence" value="ECO:0007669"/>
    <property type="project" value="InterPro"/>
</dbReference>
<keyword evidence="5 6" id="KW-0472">Membrane</keyword>
<dbReference type="STRING" id="1670800.BSQ44_22210"/>
<comment type="subcellular location">
    <subcellularLocation>
        <location evidence="1">Cell membrane</location>
        <topology evidence="1">Multi-pass membrane protein</topology>
    </subcellularLocation>
</comment>
<organism evidence="7 8">
    <name type="scientific">Aquibium oceanicum</name>
    <dbReference type="NCBI Taxonomy" id="1670800"/>
    <lineage>
        <taxon>Bacteria</taxon>
        <taxon>Pseudomonadati</taxon>
        <taxon>Pseudomonadota</taxon>
        <taxon>Alphaproteobacteria</taxon>
        <taxon>Hyphomicrobiales</taxon>
        <taxon>Phyllobacteriaceae</taxon>
        <taxon>Aquibium</taxon>
    </lineage>
</organism>
<feature type="transmembrane region" description="Helical" evidence="6">
    <location>
        <begin position="174"/>
        <end position="190"/>
    </location>
</feature>
<feature type="transmembrane region" description="Helical" evidence="6">
    <location>
        <begin position="51"/>
        <end position="72"/>
    </location>
</feature>
<dbReference type="OrthoDB" id="9804361at2"/>
<keyword evidence="4 6" id="KW-1133">Transmembrane helix</keyword>
<accession>A0A1L3SWN8</accession>
<dbReference type="EMBL" id="CP018171">
    <property type="protein sequence ID" value="APH73790.1"/>
    <property type="molecule type" value="Genomic_DNA"/>
</dbReference>
<evidence type="ECO:0000313" key="7">
    <source>
        <dbReference type="EMBL" id="APH73790.1"/>
    </source>
</evidence>
<keyword evidence="3 6" id="KW-0812">Transmembrane</keyword>
<evidence type="ECO:0000313" key="8">
    <source>
        <dbReference type="Proteomes" id="UP000182840"/>
    </source>
</evidence>
<dbReference type="PANTHER" id="PTHR30482:SF20">
    <property type="entry name" value="HIGH-AFFINITY BRANCHED-CHAIN AMINO ACID TRANSPORT SYSTEM PERMEASE PROTEIN LIVM"/>
    <property type="match status" value="1"/>
</dbReference>